<dbReference type="AlphaFoldDB" id="A0A6V7R4W4"/>
<reference evidence="14 15" key="1">
    <citation type="submission" date="2020-07" db="EMBL/GenBank/DDBJ databases">
        <authorList>
            <person name="Criscuolo A."/>
        </authorList>
    </citation>
    <scope>NUCLEOTIDE SEQUENCE [LARGE SCALE GENOMIC DNA]</scope>
    <source>
        <strain evidence="14">CIP107946</strain>
    </source>
</reference>
<comment type="function">
    <text evidence="1 10">The globular domain of the protein is located near the polypeptide exit tunnel on the outside of the subunit, while an extended beta-hairpin is found that lines the wall of the exit tunnel in the center of the 70S ribosome.</text>
</comment>
<dbReference type="PROSITE" id="PS00464">
    <property type="entry name" value="RIBOSOMAL_L22"/>
    <property type="match status" value="1"/>
</dbReference>
<dbReference type="InterPro" id="IPR005727">
    <property type="entry name" value="Ribosomal_uL22_bac/chlpt-type"/>
</dbReference>
<dbReference type="PANTHER" id="PTHR13501">
    <property type="entry name" value="CHLOROPLAST 50S RIBOSOMAL PROTEIN L22-RELATED"/>
    <property type="match status" value="1"/>
</dbReference>
<dbReference type="InterPro" id="IPR001063">
    <property type="entry name" value="Ribosomal_uL22"/>
</dbReference>
<dbReference type="GO" id="GO:0006412">
    <property type="term" value="P:translation"/>
    <property type="evidence" value="ECO:0007669"/>
    <property type="project" value="UniProtKB-UniRule"/>
</dbReference>
<dbReference type="Pfam" id="PF00237">
    <property type="entry name" value="Ribosomal_L22"/>
    <property type="match status" value="1"/>
</dbReference>
<dbReference type="Gene3D" id="3.90.470.10">
    <property type="entry name" value="Ribosomal protein L22/L17"/>
    <property type="match status" value="1"/>
</dbReference>
<evidence type="ECO:0000256" key="2">
    <source>
        <dbReference type="ARBA" id="ARBA00009451"/>
    </source>
</evidence>
<dbReference type="Proteomes" id="UP000588186">
    <property type="component" value="Unassembled WGS sequence"/>
</dbReference>
<dbReference type="HAMAP" id="MF_01331_B">
    <property type="entry name" value="Ribosomal_uL22_B"/>
    <property type="match status" value="1"/>
</dbReference>
<evidence type="ECO:0000313" key="14">
    <source>
        <dbReference type="EMBL" id="CAD2072479.1"/>
    </source>
</evidence>
<evidence type="ECO:0000256" key="4">
    <source>
        <dbReference type="ARBA" id="ARBA00022730"/>
    </source>
</evidence>
<evidence type="ECO:0000256" key="7">
    <source>
        <dbReference type="ARBA" id="ARBA00023274"/>
    </source>
</evidence>
<dbReference type="NCBIfam" id="TIGR01044">
    <property type="entry name" value="rplV_bact"/>
    <property type="match status" value="1"/>
</dbReference>
<protein>
    <recommendedName>
        <fullName evidence="9 10">Large ribosomal subunit protein uL22</fullName>
    </recommendedName>
</protein>
<comment type="caution">
    <text evidence="14">The sequence shown here is derived from an EMBL/GenBank/DDBJ whole genome shotgun (WGS) entry which is preliminary data.</text>
</comment>
<accession>A0A6V7R4W4</accession>
<comment type="subunit">
    <text evidence="3 10 12">Part of the 50S ribosomal subunit.</text>
</comment>
<dbReference type="GO" id="GO:0003735">
    <property type="term" value="F:structural constituent of ribosome"/>
    <property type="evidence" value="ECO:0007669"/>
    <property type="project" value="InterPro"/>
</dbReference>
<evidence type="ECO:0000256" key="3">
    <source>
        <dbReference type="ARBA" id="ARBA00011838"/>
    </source>
</evidence>
<evidence type="ECO:0000256" key="12">
    <source>
        <dbReference type="RuleBase" id="RU004006"/>
    </source>
</evidence>
<dbReference type="CDD" id="cd00336">
    <property type="entry name" value="Ribosomal_L22"/>
    <property type="match status" value="1"/>
</dbReference>
<comment type="function">
    <text evidence="10 13">This protein binds specifically to 23S rRNA; its binding is stimulated by other ribosomal proteins, e.g., L4, L17, and L20. It is important during the early stages of 50S assembly. It makes multiple contacts with different domains of the 23S rRNA in the assembled 50S subunit and ribosome.</text>
</comment>
<evidence type="ECO:0000256" key="8">
    <source>
        <dbReference type="ARBA" id="ARBA00025084"/>
    </source>
</evidence>
<dbReference type="RefSeq" id="WP_186076621.1">
    <property type="nucleotide sequence ID" value="NZ_CAJEWB010000005.1"/>
</dbReference>
<evidence type="ECO:0000313" key="15">
    <source>
        <dbReference type="Proteomes" id="UP000588186"/>
    </source>
</evidence>
<dbReference type="SUPFAM" id="SSF54843">
    <property type="entry name" value="Ribosomal protein L22"/>
    <property type="match status" value="1"/>
</dbReference>
<evidence type="ECO:0000256" key="11">
    <source>
        <dbReference type="RuleBase" id="RU004005"/>
    </source>
</evidence>
<evidence type="ECO:0000256" key="6">
    <source>
        <dbReference type="ARBA" id="ARBA00022980"/>
    </source>
</evidence>
<dbReference type="InterPro" id="IPR018260">
    <property type="entry name" value="Ribosomal_uL22_CS"/>
</dbReference>
<evidence type="ECO:0000256" key="5">
    <source>
        <dbReference type="ARBA" id="ARBA00022884"/>
    </source>
</evidence>
<evidence type="ECO:0000256" key="1">
    <source>
        <dbReference type="ARBA" id="ARBA00003478"/>
    </source>
</evidence>
<evidence type="ECO:0000256" key="9">
    <source>
        <dbReference type="ARBA" id="ARBA00035207"/>
    </source>
</evidence>
<evidence type="ECO:0000256" key="13">
    <source>
        <dbReference type="RuleBase" id="RU004008"/>
    </source>
</evidence>
<organism evidence="14 15">
    <name type="scientific">Phocicoccus pinnipedialis</name>
    <dbReference type="NCBI Taxonomy" id="110845"/>
    <lineage>
        <taxon>Bacteria</taxon>
        <taxon>Bacillati</taxon>
        <taxon>Bacillota</taxon>
        <taxon>Bacilli</taxon>
        <taxon>Bacillales</taxon>
        <taxon>Salinicoccaceae</taxon>
        <taxon>Phocicoccus</taxon>
    </lineage>
</organism>
<keyword evidence="6 10" id="KW-0689">Ribosomal protein</keyword>
<name>A0A6V7R4W4_9BACL</name>
<sequence>MQAKAVARTVRIAPRKVRLVLDLVRGKDVGEAVALLKLTNKRAASVVEKLVLSAVANAEHNYDMDTDNLIVSEIYANEGPTLKRFRPRAQGRATQILKRTSHITVVVSEKEQVAEEATVENAE</sequence>
<comment type="similarity">
    <text evidence="2 10 11">Belongs to the universal ribosomal protein uL22 family.</text>
</comment>
<proteinExistence type="inferred from homology"/>
<dbReference type="EMBL" id="CAJEWB010000005">
    <property type="protein sequence ID" value="CAD2072479.1"/>
    <property type="molecule type" value="Genomic_DNA"/>
</dbReference>
<dbReference type="InterPro" id="IPR047867">
    <property type="entry name" value="Ribosomal_uL22_bac/org-type"/>
</dbReference>
<keyword evidence="5 10" id="KW-0694">RNA-binding</keyword>
<comment type="function">
    <text evidence="8">This protein binds specifically to 23S rRNA; its binding is stimulated by other ribosomal proteins, e.g. L4, L17, and L20. It is important during the early stages of 50S assembly. It makes multiple contacts with different domains of the 23S rRNA in the assembled 50S subunit and ribosome.</text>
</comment>
<dbReference type="FunFam" id="3.90.470.10:FF:000001">
    <property type="entry name" value="50S ribosomal protein L22"/>
    <property type="match status" value="1"/>
</dbReference>
<dbReference type="GO" id="GO:0019843">
    <property type="term" value="F:rRNA binding"/>
    <property type="evidence" value="ECO:0007669"/>
    <property type="project" value="UniProtKB-UniRule"/>
</dbReference>
<keyword evidence="4 10" id="KW-0699">rRNA-binding</keyword>
<gene>
    <name evidence="10 14" type="primary">rplV</name>
    <name evidence="14" type="ORF">JEOPIN946_00538</name>
</gene>
<dbReference type="PANTHER" id="PTHR13501:SF8">
    <property type="entry name" value="LARGE RIBOSOMAL SUBUNIT PROTEIN UL22M"/>
    <property type="match status" value="1"/>
</dbReference>
<dbReference type="InterPro" id="IPR036394">
    <property type="entry name" value="Ribosomal_uL22_sf"/>
</dbReference>
<keyword evidence="15" id="KW-1185">Reference proteome</keyword>
<dbReference type="GO" id="GO:0022625">
    <property type="term" value="C:cytosolic large ribosomal subunit"/>
    <property type="evidence" value="ECO:0007669"/>
    <property type="project" value="TreeGrafter"/>
</dbReference>
<evidence type="ECO:0000256" key="10">
    <source>
        <dbReference type="HAMAP-Rule" id="MF_01331"/>
    </source>
</evidence>
<keyword evidence="7 10" id="KW-0687">Ribonucleoprotein</keyword>